<dbReference type="OrthoDB" id="4721035at2759"/>
<evidence type="ECO:0000313" key="3">
    <source>
        <dbReference type="EMBL" id="TQW00119.1"/>
    </source>
</evidence>
<feature type="transmembrane region" description="Helical" evidence="2">
    <location>
        <begin position="281"/>
        <end position="303"/>
    </location>
</feature>
<reference evidence="3 4" key="1">
    <citation type="journal article" date="2019" name="Appl. Microbiol. Biotechnol.">
        <title>Genome sequence of Isaria javanica and comparative genome analysis insights into family S53 peptidase evolution in fungal entomopathogens.</title>
        <authorList>
            <person name="Lin R."/>
            <person name="Zhang X."/>
            <person name="Xin B."/>
            <person name="Zou M."/>
            <person name="Gao Y."/>
            <person name="Qin F."/>
            <person name="Hu Q."/>
            <person name="Xie B."/>
            <person name="Cheng X."/>
        </authorList>
    </citation>
    <scope>NUCLEOTIDE SEQUENCE [LARGE SCALE GENOMIC DNA]</scope>
    <source>
        <strain evidence="3 4">IJ1G</strain>
    </source>
</reference>
<feature type="region of interest" description="Disordered" evidence="1">
    <location>
        <begin position="63"/>
        <end position="106"/>
    </location>
</feature>
<dbReference type="STRING" id="43265.A0A545WBF4"/>
<name>A0A545WBF4_9HYPO</name>
<keyword evidence="2" id="KW-1133">Transmembrane helix</keyword>
<sequence>MSYHQPKQGAASNSEDRPWISPLSSMNSDDVADGPHPLPSALFNLGRSSAACDGDTYRWQCEDTAVPGTEPTHEATTSKDPGADRNNGGSHDSKHGSNHDNPLGLSNQASQFNIRRVPVPAMPDSVTSQSPVPDVGQKKMQSGMPSPDETLVGGETPRRASKWGSLLNLSRVFSHDKRNSDPLTMHMEPVPGAESPSGAEFDNDASGDYFPPSPCSGNGSVLCSSRRDIQSSASHWRTVIVICLCVYATVMSGLWLCVSIVQPRWGRNISSNSRLGPSTATLLTAGLAKTIELSFVTIVITVMGQILTRRAIARKSRGTTLAEMSMRSWVIQPGSLITHFGMLRHSEFTVIGTLSLLAALVAALYTTASDAMVSPKLKFGSWEPKVLSGYVRASYGNSEFVKLTCPTMLTNEDAIEAPLSCADVIVSGESYRNLHTFMGIWAAIKTNGSSTVRDLAKRPAGIASLNGNTTLYGSWIETEHSNVPAHFNETGRIINNVTLAMPHPGVALAATSPLNGILQPSDLSGVGEYAVKAGVVSPAINVMCVNMSPDELKPLIYTEWPYANNTVINFATGKIGREGWELELPPVYNNRGEMDYMNATVVDDIFRWGPRYARRPPVFQMYPGDFSTVVNHSVWLSDAIYVLGKKSRFENYTMCELRSWVSPRCSTEFNISGISGSKMVAHCEDDHDSNGYWRSFPSDQEWPPPVASWTALARQWSLASDLNGGLRDSKAANSRILTQLALSEPRLATHLPSIAEAMAVFASSSLILGSVRTPFRHEWNYSAPNGILGEPGQVHSFNASVVTQQYTSGHVYKWQRFFYVILCLMLGLNILCCAYILGYASLVTDYTEAHNLFALALNSPSNQELRGACGGGPEGPDLAIPWRVGYASSANHYFIEQAGAVRWGKGDGKPVDDDRTAGTNYSRLRNDRQWV</sequence>
<feature type="region of interest" description="Disordered" evidence="1">
    <location>
        <begin position="121"/>
        <end position="158"/>
    </location>
</feature>
<organism evidence="3 4">
    <name type="scientific">Cordyceps javanica</name>
    <dbReference type="NCBI Taxonomy" id="43265"/>
    <lineage>
        <taxon>Eukaryota</taxon>
        <taxon>Fungi</taxon>
        <taxon>Dikarya</taxon>
        <taxon>Ascomycota</taxon>
        <taxon>Pezizomycotina</taxon>
        <taxon>Sordariomycetes</taxon>
        <taxon>Hypocreomycetidae</taxon>
        <taxon>Hypocreales</taxon>
        <taxon>Cordycipitaceae</taxon>
        <taxon>Cordyceps</taxon>
    </lineage>
</organism>
<feature type="transmembrane region" description="Helical" evidence="2">
    <location>
        <begin position="348"/>
        <end position="368"/>
    </location>
</feature>
<evidence type="ECO:0000256" key="2">
    <source>
        <dbReference type="SAM" id="Phobius"/>
    </source>
</evidence>
<evidence type="ECO:0000256" key="1">
    <source>
        <dbReference type="SAM" id="MobiDB-lite"/>
    </source>
</evidence>
<gene>
    <name evidence="3" type="ORF">IF1G_00050</name>
</gene>
<feature type="transmembrane region" description="Helical" evidence="2">
    <location>
        <begin position="236"/>
        <end position="261"/>
    </location>
</feature>
<feature type="compositionally biased region" description="Basic and acidic residues" evidence="1">
    <location>
        <begin position="71"/>
        <end position="83"/>
    </location>
</feature>
<protein>
    <submittedName>
        <fullName evidence="3">Mcm2 3 5 family protein</fullName>
    </submittedName>
</protein>
<keyword evidence="4" id="KW-1185">Reference proteome</keyword>
<feature type="transmembrane region" description="Helical" evidence="2">
    <location>
        <begin position="817"/>
        <end position="837"/>
    </location>
</feature>
<evidence type="ECO:0000313" key="4">
    <source>
        <dbReference type="Proteomes" id="UP000315783"/>
    </source>
</evidence>
<keyword evidence="2" id="KW-0812">Transmembrane</keyword>
<accession>A0A545WBF4</accession>
<keyword evidence="2" id="KW-0472">Membrane</keyword>
<dbReference type="EMBL" id="SPUK01000001">
    <property type="protein sequence ID" value="TQW00119.1"/>
    <property type="molecule type" value="Genomic_DNA"/>
</dbReference>
<dbReference type="Proteomes" id="UP000315783">
    <property type="component" value="Unassembled WGS sequence"/>
</dbReference>
<feature type="region of interest" description="Disordered" evidence="1">
    <location>
        <begin position="1"/>
        <end position="49"/>
    </location>
</feature>
<proteinExistence type="predicted"/>
<dbReference type="AlphaFoldDB" id="A0A545WBF4"/>
<comment type="caution">
    <text evidence="3">The sequence shown here is derived from an EMBL/GenBank/DDBJ whole genome shotgun (WGS) entry which is preliminary data.</text>
</comment>